<reference evidence="10 11" key="1">
    <citation type="journal article" date="2017" name="Antonie Van Leeuwenhoek">
        <title>Rhizobium rhizosphaerae sp. nov., a novel species isolated from rice rhizosphere.</title>
        <authorList>
            <person name="Zhao J.J."/>
            <person name="Zhang J."/>
            <person name="Zhang R.J."/>
            <person name="Zhang C.W."/>
            <person name="Yin H.Q."/>
            <person name="Zhang X.X."/>
        </authorList>
    </citation>
    <scope>NUCLEOTIDE SEQUENCE [LARGE SCALE GENOMIC DNA]</scope>
    <source>
        <strain evidence="10 11">E3</strain>
    </source>
</reference>
<evidence type="ECO:0000256" key="4">
    <source>
        <dbReference type="ARBA" id="ARBA00022630"/>
    </source>
</evidence>
<evidence type="ECO:0000256" key="5">
    <source>
        <dbReference type="ARBA" id="ARBA00022827"/>
    </source>
</evidence>
<evidence type="ECO:0000259" key="9">
    <source>
        <dbReference type="Pfam" id="PF01494"/>
    </source>
</evidence>
<dbReference type="NCBIfam" id="TIGR01988">
    <property type="entry name" value="Ubi-OHases"/>
    <property type="match status" value="1"/>
</dbReference>
<dbReference type="InterPro" id="IPR051205">
    <property type="entry name" value="UbiH/COQ6_monooxygenase"/>
</dbReference>
<dbReference type="EMBL" id="BAEN01000015">
    <property type="protein sequence ID" value="GAC13203.1"/>
    <property type="molecule type" value="Genomic_DNA"/>
</dbReference>
<feature type="domain" description="FAD-binding" evidence="9">
    <location>
        <begin position="4"/>
        <end position="318"/>
    </location>
</feature>
<dbReference type="GO" id="GO:0071949">
    <property type="term" value="F:FAD binding"/>
    <property type="evidence" value="ECO:0007669"/>
    <property type="project" value="InterPro"/>
</dbReference>
<dbReference type="STRING" id="1127673.GLIP_0557"/>
<comment type="caution">
    <text evidence="10">The sequence shown here is derived from an EMBL/GenBank/DDBJ whole genome shotgun (WGS) entry which is preliminary data.</text>
</comment>
<gene>
    <name evidence="10" type="primary">visC</name>
    <name evidence="10" type="ORF">GLIP_0557</name>
</gene>
<keyword evidence="6" id="KW-0560">Oxidoreductase</keyword>
<evidence type="ECO:0000256" key="8">
    <source>
        <dbReference type="ARBA" id="ARBA00065734"/>
    </source>
</evidence>
<comment type="cofactor">
    <cofactor evidence="1">
        <name>FAD</name>
        <dbReference type="ChEBI" id="CHEBI:57692"/>
    </cofactor>
</comment>
<keyword evidence="7" id="KW-0503">Monooxygenase</keyword>
<keyword evidence="11" id="KW-1185">Reference proteome</keyword>
<evidence type="ECO:0000256" key="1">
    <source>
        <dbReference type="ARBA" id="ARBA00001974"/>
    </source>
</evidence>
<dbReference type="FunFam" id="3.50.50.60:FF:000021">
    <property type="entry name" value="Ubiquinone biosynthesis monooxygenase COQ6"/>
    <property type="match status" value="1"/>
</dbReference>
<dbReference type="InterPro" id="IPR010971">
    <property type="entry name" value="UbiH/COQ6"/>
</dbReference>
<dbReference type="GO" id="GO:0019168">
    <property type="term" value="F:2-polyprenylphenol 6-hydroxylase activity"/>
    <property type="evidence" value="ECO:0007669"/>
    <property type="project" value="TreeGrafter"/>
</dbReference>
<dbReference type="Proteomes" id="UP000006334">
    <property type="component" value="Unassembled WGS sequence"/>
</dbReference>
<dbReference type="AlphaFoldDB" id="K6Y958"/>
<dbReference type="RefSeq" id="WP_008843023.1">
    <property type="nucleotide sequence ID" value="NZ_BAEN01000015.1"/>
</dbReference>
<accession>K6Y958</accession>
<evidence type="ECO:0000256" key="6">
    <source>
        <dbReference type="ARBA" id="ARBA00023002"/>
    </source>
</evidence>
<evidence type="ECO:0000256" key="2">
    <source>
        <dbReference type="ARBA" id="ARBA00004749"/>
    </source>
</evidence>
<dbReference type="PRINTS" id="PR00420">
    <property type="entry name" value="RNGMNOXGNASE"/>
</dbReference>
<dbReference type="InterPro" id="IPR036188">
    <property type="entry name" value="FAD/NAD-bd_sf"/>
</dbReference>
<sequence length="404" mass="44241">MQNYDVAIVGAGIIGLTAALALQNSDLKVVVIDSEPANKPLSAEPELRVSAINLASQAVFTNLGAWQHIENQRLQAYQHMHVWEQDSFAKIAFSATDIHRSHLGSIIENQAIRLGLLQQLNTVSNVDLMDSAKIANIAMGQSESFISLENGHHLSSKLVVGADGANSLVRKVAKLPLTFWDYDHIAIVATIESELEHKSVARQVFTPDGPLAFLPLYEKNLCSIVWSQQSEAAESLLKLDDKAFNNALSAASDMRLGQVKLKSMRASYPLKMRYCRQWVTDRIVLIGDAAHTIHPLAGQGANLGIADATALAQVLVELNEQNKDIGLTKNLRAFERWRKSEALQMIAVMEGFKRLFSGANPLKKLIRDVGLTATNQLSPLKNDIIKHAVGIDGNLPKLAKKVPV</sequence>
<comment type="similarity">
    <text evidence="3">Belongs to the UbiH/COQ6 family.</text>
</comment>
<evidence type="ECO:0000313" key="11">
    <source>
        <dbReference type="Proteomes" id="UP000006334"/>
    </source>
</evidence>
<dbReference type="InterPro" id="IPR002938">
    <property type="entry name" value="FAD-bd"/>
</dbReference>
<dbReference type="InterPro" id="IPR018168">
    <property type="entry name" value="Ubi_Hdrlase_CS"/>
</dbReference>
<dbReference type="GO" id="GO:0006744">
    <property type="term" value="P:ubiquinone biosynthetic process"/>
    <property type="evidence" value="ECO:0007669"/>
    <property type="project" value="UniProtKB-UniPathway"/>
</dbReference>
<dbReference type="GO" id="GO:0110142">
    <property type="term" value="C:ubiquinone biosynthesis complex"/>
    <property type="evidence" value="ECO:0007669"/>
    <property type="project" value="UniProtKB-ARBA"/>
</dbReference>
<dbReference type="Pfam" id="PF01494">
    <property type="entry name" value="FAD_binding_3"/>
    <property type="match status" value="1"/>
</dbReference>
<dbReference type="PANTHER" id="PTHR43876">
    <property type="entry name" value="UBIQUINONE BIOSYNTHESIS MONOOXYGENASE COQ6, MITOCHONDRIAL"/>
    <property type="match status" value="1"/>
</dbReference>
<keyword evidence="5" id="KW-0274">FAD</keyword>
<dbReference type="OrthoDB" id="9769565at2"/>
<proteinExistence type="inferred from homology"/>
<evidence type="ECO:0000256" key="7">
    <source>
        <dbReference type="ARBA" id="ARBA00023033"/>
    </source>
</evidence>
<keyword evidence="4" id="KW-0285">Flavoprotein</keyword>
<protein>
    <submittedName>
        <fullName evidence="10">Protein visC</fullName>
    </submittedName>
</protein>
<dbReference type="PANTHER" id="PTHR43876:SF7">
    <property type="entry name" value="UBIQUINONE BIOSYNTHESIS MONOOXYGENASE COQ6, MITOCHONDRIAL"/>
    <property type="match status" value="1"/>
</dbReference>
<dbReference type="eggNOG" id="COG0654">
    <property type="taxonomic scope" value="Bacteria"/>
</dbReference>
<organism evidence="10 11">
    <name type="scientific">Aliiglaciecola lipolytica E3</name>
    <dbReference type="NCBI Taxonomy" id="1127673"/>
    <lineage>
        <taxon>Bacteria</taxon>
        <taxon>Pseudomonadati</taxon>
        <taxon>Pseudomonadota</taxon>
        <taxon>Gammaproteobacteria</taxon>
        <taxon>Alteromonadales</taxon>
        <taxon>Alteromonadaceae</taxon>
        <taxon>Aliiglaciecola</taxon>
    </lineage>
</organism>
<name>K6Y958_9ALTE</name>
<dbReference type="UniPathway" id="UPA00232"/>
<dbReference type="SUPFAM" id="SSF51905">
    <property type="entry name" value="FAD/NAD(P)-binding domain"/>
    <property type="match status" value="1"/>
</dbReference>
<evidence type="ECO:0000313" key="10">
    <source>
        <dbReference type="EMBL" id="GAC13203.1"/>
    </source>
</evidence>
<dbReference type="PROSITE" id="PS01304">
    <property type="entry name" value="UBIH"/>
    <property type="match status" value="1"/>
</dbReference>
<comment type="pathway">
    <text evidence="2">Cofactor biosynthesis; ubiquinone biosynthesis.</text>
</comment>
<evidence type="ECO:0000256" key="3">
    <source>
        <dbReference type="ARBA" id="ARBA00005349"/>
    </source>
</evidence>
<comment type="subunit">
    <text evidence="8">Component of the Ubi complex metabolon, which regroups five ubiquinone biosynthesis proteins (UbiE, UbiF, UbiG, UbiH and UbiI) and two accessory factors (UbiK and the lipid-binding protein UbiJ).</text>
</comment>
<dbReference type="Gene3D" id="3.50.50.60">
    <property type="entry name" value="FAD/NAD(P)-binding domain"/>
    <property type="match status" value="2"/>
</dbReference>